<name>A0ACB1B6Y6_MELEN</name>
<gene>
    <name evidence="1" type="ORF">MENTE1834_LOCUS47405</name>
</gene>
<comment type="caution">
    <text evidence="1">The sequence shown here is derived from an EMBL/GenBank/DDBJ whole genome shotgun (WGS) entry which is preliminary data.</text>
</comment>
<evidence type="ECO:0000313" key="2">
    <source>
        <dbReference type="Proteomes" id="UP001497535"/>
    </source>
</evidence>
<dbReference type="EMBL" id="CAVMJV010000191">
    <property type="protein sequence ID" value="CAK5123120.1"/>
    <property type="molecule type" value="Genomic_DNA"/>
</dbReference>
<sequence>MNSGSQRSKNNKEFKESTPSKEANKSKEQKKKAGKESGSVKKQRVFINRGATSNTPTCNIKLLQQPQISQMPPQQQANYFGPQIPSDKNDQIRVCFHIELAHWFYLDIYCPDNAEPPAENCKKVGFHQFVRQVFYKCDYLDKWRTSIDMIIDAFRQYKSSVPTYGVIMLDPTLNYVLLVQGYYASTNSWGFPKGKINEGELPVECAVREAFEEVGFDSKEYLLDKVRPLQSFVGETLVRLYIATDVPMDFHFKPHLRKEIRKISWFSVWDLPKSRNDDTGLSQLGLYSNNFYSVLPFINGICEFISRERAVLKPKCSILKHEGKSENSAFQPVIPKGLLNFIFQISLIFLASSDQKLSVISPNPSSQNIHQTTSQPSTSKQFDLNNLFKPLKIEPDNPPPPTPSAQQSFTGQSFLEQFMKGGGVAGQEISNFLGIVTDNPQGLCLKFIETNLFLVPRNPAGVIGAESRNRHKEIKQPKPLHPSNLMLNVYEAPPEQFTPQQEQQSLIPSLFSHSESPQKKCFSTTSTLLSMETPKKGKTFRNDKPMPLKMVDTSKSVLKDDIPTPTSTTIAGSETSGNEIVNMLRSSIGKKETKKVITAELVPMQVQLCEAWKKFKFDQSLHQKLGELKCRQKV</sequence>
<proteinExistence type="predicted"/>
<protein>
    <submittedName>
        <fullName evidence="1">Uncharacterized protein</fullName>
    </submittedName>
</protein>
<keyword evidence="2" id="KW-1185">Reference proteome</keyword>
<accession>A0ACB1B6Y6</accession>
<evidence type="ECO:0000313" key="1">
    <source>
        <dbReference type="EMBL" id="CAK5123120.1"/>
    </source>
</evidence>
<organism evidence="1 2">
    <name type="scientific">Meloidogyne enterolobii</name>
    <name type="common">Root-knot nematode worm</name>
    <name type="synonym">Meloidogyne mayaguensis</name>
    <dbReference type="NCBI Taxonomy" id="390850"/>
    <lineage>
        <taxon>Eukaryota</taxon>
        <taxon>Metazoa</taxon>
        <taxon>Ecdysozoa</taxon>
        <taxon>Nematoda</taxon>
        <taxon>Chromadorea</taxon>
        <taxon>Rhabditida</taxon>
        <taxon>Tylenchina</taxon>
        <taxon>Tylenchomorpha</taxon>
        <taxon>Tylenchoidea</taxon>
        <taxon>Meloidogynidae</taxon>
        <taxon>Meloidogyninae</taxon>
        <taxon>Meloidogyne</taxon>
    </lineage>
</organism>
<reference evidence="1" key="1">
    <citation type="submission" date="2023-11" db="EMBL/GenBank/DDBJ databases">
        <authorList>
            <person name="Poullet M."/>
        </authorList>
    </citation>
    <scope>NUCLEOTIDE SEQUENCE</scope>
    <source>
        <strain evidence="1">E1834</strain>
    </source>
</reference>
<dbReference type="Proteomes" id="UP001497535">
    <property type="component" value="Unassembled WGS sequence"/>
</dbReference>